<dbReference type="SUPFAM" id="SSF51679">
    <property type="entry name" value="Bacterial luciferase-like"/>
    <property type="match status" value="1"/>
</dbReference>
<accession>A0ABN2T8S0</accession>
<name>A0ABN2T8S0_9ACTN</name>
<gene>
    <name evidence="1" type="ORF">GCM10009838_79750</name>
</gene>
<organism evidence="1 2">
    <name type="scientific">Catenulispora subtropica</name>
    <dbReference type="NCBI Taxonomy" id="450798"/>
    <lineage>
        <taxon>Bacteria</taxon>
        <taxon>Bacillati</taxon>
        <taxon>Actinomycetota</taxon>
        <taxon>Actinomycetes</taxon>
        <taxon>Catenulisporales</taxon>
        <taxon>Catenulisporaceae</taxon>
        <taxon>Catenulispora</taxon>
    </lineage>
</organism>
<comment type="caution">
    <text evidence="1">The sequence shown here is derived from an EMBL/GenBank/DDBJ whole genome shotgun (WGS) entry which is preliminary data.</text>
</comment>
<proteinExistence type="predicted"/>
<sequence length="83" mass="9329">MCPTGPRPNKRISECRIVAFQAAENFTCGDDPGRHVAAIQRYVDAGFDEVYISQIGPRYKDFFTAYGERILPRLRADDSETAS</sequence>
<evidence type="ECO:0000313" key="2">
    <source>
        <dbReference type="Proteomes" id="UP001499854"/>
    </source>
</evidence>
<dbReference type="EMBL" id="BAAAQM010000073">
    <property type="protein sequence ID" value="GAA2001913.1"/>
    <property type="molecule type" value="Genomic_DNA"/>
</dbReference>
<protein>
    <submittedName>
        <fullName evidence="1">Uncharacterized protein</fullName>
    </submittedName>
</protein>
<dbReference type="Proteomes" id="UP001499854">
    <property type="component" value="Unassembled WGS sequence"/>
</dbReference>
<keyword evidence="2" id="KW-1185">Reference proteome</keyword>
<dbReference type="Gene3D" id="3.20.20.30">
    <property type="entry name" value="Luciferase-like domain"/>
    <property type="match status" value="1"/>
</dbReference>
<dbReference type="InterPro" id="IPR036661">
    <property type="entry name" value="Luciferase-like_sf"/>
</dbReference>
<evidence type="ECO:0000313" key="1">
    <source>
        <dbReference type="EMBL" id="GAA2001913.1"/>
    </source>
</evidence>
<reference evidence="1 2" key="1">
    <citation type="journal article" date="2019" name="Int. J. Syst. Evol. Microbiol.">
        <title>The Global Catalogue of Microorganisms (GCM) 10K type strain sequencing project: providing services to taxonomists for standard genome sequencing and annotation.</title>
        <authorList>
            <consortium name="The Broad Institute Genomics Platform"/>
            <consortium name="The Broad Institute Genome Sequencing Center for Infectious Disease"/>
            <person name="Wu L."/>
            <person name="Ma J."/>
        </authorList>
    </citation>
    <scope>NUCLEOTIDE SEQUENCE [LARGE SCALE GENOMIC DNA]</scope>
    <source>
        <strain evidence="1 2">JCM 16013</strain>
    </source>
</reference>